<dbReference type="EMBL" id="CP009654">
    <property type="protein sequence ID" value="APC96538.1"/>
    <property type="molecule type" value="Genomic_DNA"/>
</dbReference>
<name>A0A1J0KS72_9GAMM</name>
<evidence type="ECO:0000259" key="1">
    <source>
        <dbReference type="Pfam" id="PF08349"/>
    </source>
</evidence>
<dbReference type="KEGG" id="frc:KX01_1152"/>
<dbReference type="Pfam" id="PF08349">
    <property type="entry name" value="DUF1722"/>
    <property type="match status" value="1"/>
</dbReference>
<dbReference type="PANTHER" id="PTHR30087">
    <property type="entry name" value="INNER MEMBRANE PROTEIN"/>
    <property type="match status" value="1"/>
</dbReference>
<reference evidence="3" key="1">
    <citation type="submission" date="2014-10" db="EMBL/GenBank/DDBJ databases">
        <authorList>
            <person name="Kuske C.R."/>
            <person name="Challacombe J.F."/>
            <person name="Daligault H.E."/>
            <person name="Davenport K.W."/>
            <person name="Johnson S.L."/>
            <person name="Siddaramappa S."/>
            <person name="Petersen J.M."/>
        </authorList>
    </citation>
    <scope>NUCLEOTIDE SEQUENCE [LARGE SCALE GENOMIC DNA]</scope>
    <source>
        <strain evidence="3">CA97-1460</strain>
    </source>
</reference>
<dbReference type="PANTHER" id="PTHR30087:SF0">
    <property type="entry name" value="INNER MEMBRANE PROTEIN"/>
    <property type="match status" value="1"/>
</dbReference>
<dbReference type="InterPro" id="IPR013560">
    <property type="entry name" value="DUF1722"/>
</dbReference>
<sequence>MQKILIGVSSCLLGNNVRYNAGNCHKAYITNNYAKYFDYKVVCPEVSAGLGVPRKTMFLVENLEKNILAVKTNKEHKDVTDALQESCSKLVGGLGQVYGFILKAKSPSCGVDTARVFDEDHKYTGLKADGLFVRALRKYDPLLPIEDDGRLNDKGIREHFLKRVFCYYDLKTNFMVTKDVKEMTDYHSKHKILLRMHNNMIKKQLGNMLSNTTSNDNLTKVKEEYIKIFMQTISKPVNRGNHYMALQNVLREINKRVSKSQRQYLQEILNKYKNSQVNWDVPVSIIKMYLVDLDLPYLAKQSYLNPYPEDLEYFNSEDT</sequence>
<dbReference type="STRING" id="1542390.KX01_1152"/>
<dbReference type="AlphaFoldDB" id="A0A1J0KS72"/>
<evidence type="ECO:0000313" key="3">
    <source>
        <dbReference type="Proteomes" id="UP000182521"/>
    </source>
</evidence>
<dbReference type="Pfam" id="PF04463">
    <property type="entry name" value="2-thiour_desulf"/>
    <property type="match status" value="1"/>
</dbReference>
<dbReference type="OrthoDB" id="495783at2"/>
<evidence type="ECO:0000313" key="2">
    <source>
        <dbReference type="EMBL" id="APC96538.1"/>
    </source>
</evidence>
<dbReference type="InterPro" id="IPR007553">
    <property type="entry name" value="2-thiour_desulf"/>
</dbReference>
<protein>
    <recommendedName>
        <fullName evidence="1">DUF1722 domain-containing protein</fullName>
    </recommendedName>
</protein>
<feature type="domain" description="DUF1722" evidence="1">
    <location>
        <begin position="191"/>
        <end position="308"/>
    </location>
</feature>
<keyword evidence="3" id="KW-1185">Reference proteome</keyword>
<dbReference type="Proteomes" id="UP000182521">
    <property type="component" value="Chromosome"/>
</dbReference>
<accession>A0A1J0KS72</accession>
<gene>
    <name evidence="2" type="ORF">KX01_1152</name>
</gene>
<proteinExistence type="predicted"/>
<dbReference type="RefSeq" id="WP_071664067.1">
    <property type="nucleotide sequence ID" value="NZ_CP009654.1"/>
</dbReference>
<organism evidence="2 3">
    <name type="scientific">Francisella frigiditurris</name>
    <dbReference type="NCBI Taxonomy" id="1542390"/>
    <lineage>
        <taxon>Bacteria</taxon>
        <taxon>Pseudomonadati</taxon>
        <taxon>Pseudomonadota</taxon>
        <taxon>Gammaproteobacteria</taxon>
        <taxon>Thiotrichales</taxon>
        <taxon>Francisellaceae</taxon>
        <taxon>Francisella</taxon>
    </lineage>
</organism>